<keyword evidence="4" id="KW-1185">Reference proteome</keyword>
<dbReference type="RefSeq" id="WP_076996093.1">
    <property type="nucleotide sequence ID" value="NZ_MSPR01000009.1"/>
</dbReference>
<protein>
    <submittedName>
        <fullName evidence="1">Uncharacterized protein</fullName>
    </submittedName>
</protein>
<dbReference type="Proteomes" id="UP000188600">
    <property type="component" value="Unassembled WGS sequence"/>
</dbReference>
<gene>
    <name evidence="2" type="ORF">BVE84_05655</name>
    <name evidence="1" type="ORF">BVE86_07595</name>
</gene>
<reference evidence="3 4" key="1">
    <citation type="submission" date="2016-12" db="EMBL/GenBank/DDBJ databases">
        <authorList>
            <person name="Gulvik C.A."/>
        </authorList>
    </citation>
    <scope>NUCLEOTIDE SEQUENCE [LARGE SCALE GENOMIC DNA]</scope>
    <source>
        <strain evidence="2 4">12-5202</strain>
        <strain evidence="1 3">12-5291</strain>
    </source>
</reference>
<sequence>MPQIKVTFADGSTTIFHEEMTFQTFNENDDKHLPANKASLFSHPNCNLFFSFVDILCMGQFFYDTEHPETIYESKNVVKIELV</sequence>
<organism evidence="1 3">
    <name type="scientific">Streptococcus azizii</name>
    <dbReference type="NCBI Taxonomy" id="1579424"/>
    <lineage>
        <taxon>Bacteria</taxon>
        <taxon>Bacillati</taxon>
        <taxon>Bacillota</taxon>
        <taxon>Bacilli</taxon>
        <taxon>Lactobacillales</taxon>
        <taxon>Streptococcaceae</taxon>
        <taxon>Streptococcus</taxon>
    </lineage>
</organism>
<dbReference type="AlphaFoldDB" id="A0AB36JMY9"/>
<dbReference type="Proteomes" id="UP000188946">
    <property type="component" value="Unassembled WGS sequence"/>
</dbReference>
<evidence type="ECO:0000313" key="4">
    <source>
        <dbReference type="Proteomes" id="UP000188946"/>
    </source>
</evidence>
<dbReference type="EMBL" id="MSPT01000016">
    <property type="protein sequence ID" value="ONK26327.1"/>
    <property type="molecule type" value="Genomic_DNA"/>
</dbReference>
<accession>A0AB36JMY9</accession>
<dbReference type="EMBL" id="MSPR01000009">
    <property type="protein sequence ID" value="ONK29074.1"/>
    <property type="molecule type" value="Genomic_DNA"/>
</dbReference>
<evidence type="ECO:0000313" key="2">
    <source>
        <dbReference type="EMBL" id="ONK29074.1"/>
    </source>
</evidence>
<evidence type="ECO:0000313" key="1">
    <source>
        <dbReference type="EMBL" id="ONK26327.1"/>
    </source>
</evidence>
<proteinExistence type="predicted"/>
<name>A0AB36JMY9_9STRE</name>
<evidence type="ECO:0000313" key="3">
    <source>
        <dbReference type="Proteomes" id="UP000188600"/>
    </source>
</evidence>
<comment type="caution">
    <text evidence="1">The sequence shown here is derived from an EMBL/GenBank/DDBJ whole genome shotgun (WGS) entry which is preliminary data.</text>
</comment>